<evidence type="ECO:0000256" key="5">
    <source>
        <dbReference type="ARBA" id="ARBA00022989"/>
    </source>
</evidence>
<comment type="subcellular location">
    <subcellularLocation>
        <location evidence="1">Membrane</location>
        <topology evidence="1">Multi-pass membrane protein</topology>
    </subcellularLocation>
</comment>
<evidence type="ECO:0000256" key="2">
    <source>
        <dbReference type="ARBA" id="ARBA00022676"/>
    </source>
</evidence>
<evidence type="ECO:0000256" key="3">
    <source>
        <dbReference type="ARBA" id="ARBA00022679"/>
    </source>
</evidence>
<dbReference type="SUPFAM" id="SSF53448">
    <property type="entry name" value="Nucleotide-diphospho-sugar transferases"/>
    <property type="match status" value="1"/>
</dbReference>
<feature type="transmembrane region" description="Helical" evidence="7">
    <location>
        <begin position="240"/>
        <end position="260"/>
    </location>
</feature>
<dbReference type="InterPro" id="IPR029044">
    <property type="entry name" value="Nucleotide-diphossugar_trans"/>
</dbReference>
<gene>
    <name evidence="9" type="ORF">MUDAN_MDHGFNIF_00540</name>
</gene>
<evidence type="ECO:0000256" key="7">
    <source>
        <dbReference type="SAM" id="Phobius"/>
    </source>
</evidence>
<evidence type="ECO:0000259" key="8">
    <source>
        <dbReference type="Pfam" id="PF00535"/>
    </source>
</evidence>
<dbReference type="GO" id="GO:0005886">
    <property type="term" value="C:plasma membrane"/>
    <property type="evidence" value="ECO:0007669"/>
    <property type="project" value="TreeGrafter"/>
</dbReference>
<keyword evidence="5 7" id="KW-1133">Transmembrane helix</keyword>
<dbReference type="GO" id="GO:0016757">
    <property type="term" value="F:glycosyltransferase activity"/>
    <property type="evidence" value="ECO:0007669"/>
    <property type="project" value="UniProtKB-KW"/>
</dbReference>
<dbReference type="Pfam" id="PF00535">
    <property type="entry name" value="Glycos_transf_2"/>
    <property type="match status" value="1"/>
</dbReference>
<feature type="domain" description="Glycosyltransferase 2-like" evidence="8">
    <location>
        <begin position="8"/>
        <end position="175"/>
    </location>
</feature>
<dbReference type="PANTHER" id="PTHR48090:SF1">
    <property type="entry name" value="PROPHAGE BACTOPRENOL GLUCOSYL TRANSFERASE HOMOLOG"/>
    <property type="match status" value="1"/>
</dbReference>
<dbReference type="CDD" id="cd04187">
    <property type="entry name" value="DPM1_like_bac"/>
    <property type="match status" value="1"/>
</dbReference>
<evidence type="ECO:0000313" key="9">
    <source>
        <dbReference type="EMBL" id="VDG28348.1"/>
    </source>
</evidence>
<dbReference type="RefSeq" id="WP_130844900.1">
    <property type="nucleotide sequence ID" value="NZ_BJDY01000004.1"/>
</dbReference>
<dbReference type="InterPro" id="IPR001173">
    <property type="entry name" value="Glyco_trans_2-like"/>
</dbReference>
<dbReference type="InterPro" id="IPR050256">
    <property type="entry name" value="Glycosyltransferase_2"/>
</dbReference>
<accession>A0A660DXB0</accession>
<dbReference type="Proteomes" id="UP000289996">
    <property type="component" value="Unassembled WGS sequence"/>
</dbReference>
<dbReference type="AlphaFoldDB" id="A0A660DXB0"/>
<dbReference type="Gene3D" id="3.90.550.10">
    <property type="entry name" value="Spore Coat Polysaccharide Biosynthesis Protein SpsA, Chain A"/>
    <property type="match status" value="1"/>
</dbReference>
<sequence>MAALQQLTIIVPCYNEQEVLPESSKELLAVVRQLIDAHLIAATSRLLFVDDGSHDRTWSIIQDLEATDPIYTGIKFSRNCGHQNALMAGMTIAYPVSDMIITIDADLQDDVQAIPKMVQQHLAGFDVVYGVRSSRDTDTFFKRDTALAFYNLMRHLGVDMVPNHADYRLLSKRALGALLSFRERNMFLRGIVPLVGYPATKVYYARKPRYAGTSKYPLKKMLAFALDGITSFSIIPIRMILNLGILSVVGAIIVIVYSLIQNFRGNVIPGWTSLMTSIWFISGVQLIAISIIGEYIGKIFTEVKHRPRYIIQEDDFTSKVGQSKSLD</sequence>
<keyword evidence="2" id="KW-0328">Glycosyltransferase</keyword>
<keyword evidence="3 9" id="KW-0808">Transferase</keyword>
<evidence type="ECO:0000256" key="1">
    <source>
        <dbReference type="ARBA" id="ARBA00004141"/>
    </source>
</evidence>
<keyword evidence="6 7" id="KW-0472">Membrane</keyword>
<protein>
    <submittedName>
        <fullName evidence="9">Glycosyltransferase [Lactobacillus coryniformis subsp. coryniformis KCTC 3167 = DSM]</fullName>
    </submittedName>
</protein>
<feature type="transmembrane region" description="Helical" evidence="7">
    <location>
        <begin position="272"/>
        <end position="296"/>
    </location>
</feature>
<evidence type="ECO:0000256" key="6">
    <source>
        <dbReference type="ARBA" id="ARBA00023136"/>
    </source>
</evidence>
<reference evidence="9 10" key="1">
    <citation type="submission" date="2018-11" db="EMBL/GenBank/DDBJ databases">
        <authorList>
            <person name="Wuyts S."/>
        </authorList>
    </citation>
    <scope>NUCLEOTIDE SEQUENCE [LARGE SCALE GENOMIC DNA]</scope>
    <source>
        <strain evidence="9">Lactobacillus mudanjiangensis AMBF249</strain>
    </source>
</reference>
<evidence type="ECO:0000256" key="4">
    <source>
        <dbReference type="ARBA" id="ARBA00022692"/>
    </source>
</evidence>
<organism evidence="9 10">
    <name type="scientific">Lactiplantibacillus mudanjiangensis</name>
    <dbReference type="NCBI Taxonomy" id="1296538"/>
    <lineage>
        <taxon>Bacteria</taxon>
        <taxon>Bacillati</taxon>
        <taxon>Bacillota</taxon>
        <taxon>Bacilli</taxon>
        <taxon>Lactobacillales</taxon>
        <taxon>Lactobacillaceae</taxon>
        <taxon>Lactiplantibacillus</taxon>
    </lineage>
</organism>
<name>A0A660DXB0_9LACO</name>
<dbReference type="OrthoDB" id="9807778at2"/>
<dbReference type="PANTHER" id="PTHR48090">
    <property type="entry name" value="UNDECAPRENYL-PHOSPHATE 4-DEOXY-4-FORMAMIDO-L-ARABINOSE TRANSFERASE-RELATED"/>
    <property type="match status" value="1"/>
</dbReference>
<evidence type="ECO:0000313" key="10">
    <source>
        <dbReference type="Proteomes" id="UP000289996"/>
    </source>
</evidence>
<dbReference type="EMBL" id="UYIG01000112">
    <property type="protein sequence ID" value="VDG28348.1"/>
    <property type="molecule type" value="Genomic_DNA"/>
</dbReference>
<proteinExistence type="predicted"/>
<keyword evidence="4 7" id="KW-0812">Transmembrane</keyword>
<keyword evidence="10" id="KW-1185">Reference proteome</keyword>